<name>A0A2I2GA40_9EURO</name>
<organism evidence="2 3">
    <name type="scientific">Aspergillus steynii IBT 23096</name>
    <dbReference type="NCBI Taxonomy" id="1392250"/>
    <lineage>
        <taxon>Eukaryota</taxon>
        <taxon>Fungi</taxon>
        <taxon>Dikarya</taxon>
        <taxon>Ascomycota</taxon>
        <taxon>Pezizomycotina</taxon>
        <taxon>Eurotiomycetes</taxon>
        <taxon>Eurotiomycetidae</taxon>
        <taxon>Eurotiales</taxon>
        <taxon>Aspergillaceae</taxon>
        <taxon>Aspergillus</taxon>
        <taxon>Aspergillus subgen. Circumdati</taxon>
    </lineage>
</organism>
<dbReference type="InterPro" id="IPR036305">
    <property type="entry name" value="RGS_sf"/>
</dbReference>
<reference evidence="2 3" key="1">
    <citation type="submission" date="2016-12" db="EMBL/GenBank/DDBJ databases">
        <title>The genomes of Aspergillus section Nigri reveals drivers in fungal speciation.</title>
        <authorList>
            <consortium name="DOE Joint Genome Institute"/>
            <person name="Vesth T.C."/>
            <person name="Nybo J."/>
            <person name="Theobald S."/>
            <person name="Brandl J."/>
            <person name="Frisvad J.C."/>
            <person name="Nielsen K.F."/>
            <person name="Lyhne E.K."/>
            <person name="Kogle M.E."/>
            <person name="Kuo A."/>
            <person name="Riley R."/>
            <person name="Clum A."/>
            <person name="Nolan M."/>
            <person name="Lipzen A."/>
            <person name="Salamov A."/>
            <person name="Henrissat B."/>
            <person name="Wiebenga A."/>
            <person name="De Vries R.P."/>
            <person name="Grigoriev I.V."/>
            <person name="Mortensen U.H."/>
            <person name="Andersen M.R."/>
            <person name="Baker S.E."/>
        </authorList>
    </citation>
    <scope>NUCLEOTIDE SEQUENCE [LARGE SCALE GENOMIC DNA]</scope>
    <source>
        <strain evidence="2 3">IBT 23096</strain>
    </source>
</reference>
<keyword evidence="1" id="KW-0472">Membrane</keyword>
<dbReference type="OrthoDB" id="5313079at2759"/>
<feature type="transmembrane region" description="Helical" evidence="1">
    <location>
        <begin position="161"/>
        <end position="182"/>
    </location>
</feature>
<feature type="transmembrane region" description="Helical" evidence="1">
    <location>
        <begin position="219"/>
        <end position="238"/>
    </location>
</feature>
<feature type="transmembrane region" description="Helical" evidence="1">
    <location>
        <begin position="250"/>
        <end position="273"/>
    </location>
</feature>
<evidence type="ECO:0000313" key="2">
    <source>
        <dbReference type="EMBL" id="PLB49733.1"/>
    </source>
</evidence>
<dbReference type="STRING" id="1392250.A0A2I2GA40"/>
<dbReference type="RefSeq" id="XP_024705035.1">
    <property type="nucleotide sequence ID" value="XM_024850867.1"/>
</dbReference>
<feature type="transmembrane region" description="Helical" evidence="1">
    <location>
        <begin position="285"/>
        <end position="310"/>
    </location>
</feature>
<feature type="transmembrane region" description="Helical" evidence="1">
    <location>
        <begin position="61"/>
        <end position="84"/>
    </location>
</feature>
<protein>
    <submittedName>
        <fullName evidence="2">Uncharacterized protein</fullName>
    </submittedName>
</protein>
<dbReference type="SUPFAM" id="SSF48097">
    <property type="entry name" value="Regulator of G-protein signaling, RGS"/>
    <property type="match status" value="1"/>
</dbReference>
<evidence type="ECO:0000313" key="3">
    <source>
        <dbReference type="Proteomes" id="UP000234275"/>
    </source>
</evidence>
<dbReference type="Proteomes" id="UP000234275">
    <property type="component" value="Unassembled WGS sequence"/>
</dbReference>
<evidence type="ECO:0000256" key="1">
    <source>
        <dbReference type="SAM" id="Phobius"/>
    </source>
</evidence>
<dbReference type="VEuPathDB" id="FungiDB:P170DRAFT_447335"/>
<feature type="transmembrane region" description="Helical" evidence="1">
    <location>
        <begin position="96"/>
        <end position="117"/>
    </location>
</feature>
<dbReference type="Gene3D" id="1.10.167.10">
    <property type="entry name" value="Regulator of G-protein Signalling 4, domain 2"/>
    <property type="match status" value="1"/>
</dbReference>
<accession>A0A2I2GA40</accession>
<feature type="transmembrane region" description="Helical" evidence="1">
    <location>
        <begin position="27"/>
        <end position="49"/>
    </location>
</feature>
<dbReference type="GeneID" id="36558566"/>
<dbReference type="EMBL" id="MSFO01000004">
    <property type="protein sequence ID" value="PLB49733.1"/>
    <property type="molecule type" value="Genomic_DNA"/>
</dbReference>
<dbReference type="AlphaFoldDB" id="A0A2I2GA40"/>
<keyword evidence="3" id="KW-1185">Reference proteome</keyword>
<comment type="caution">
    <text evidence="2">The sequence shown here is derived from an EMBL/GenBank/DDBJ whole genome shotgun (WGS) entry which is preliminary data.</text>
</comment>
<gene>
    <name evidence="2" type="ORF">P170DRAFT_447335</name>
</gene>
<proteinExistence type="predicted"/>
<keyword evidence="1" id="KW-0812">Transmembrane</keyword>
<keyword evidence="1" id="KW-1133">Transmembrane helix</keyword>
<dbReference type="InterPro" id="IPR044926">
    <property type="entry name" value="RGS_subdomain_2"/>
</dbReference>
<sequence>MADMAAVPGLTVYNLPTSPPNWDRVGVFYIAFCSVWTALLLAGMVFCLFNRRVPMLRVRGLPLSFSAIALLHVYWILGQITYPIGATMPTVLAYDIQYFGMGIYFPLGIALFHASNLRFLHVAKLQRQQFAHPELRAGRRCNGSDTSWLCRLRNMDYMKRAFLFIGIGMVLQFILSVCMWLACAKYHPTYGIPGTELKGSTVPEQILDLGRGWEWWPSMLWQVIWTWIAAPLLIWKAWGIRDTMGWRTQTIACCVSSLHATPMFLIASYVPAFQKVNVYFTPSQWIHVSIMMFEIFTVFVPIFEVIKLWVMSWRTNDLMTKLNSGSSSTLFGGSLSLDNKSPMSSSFAEKGKAVEVVNEGSNDRTYTMEALEAALATKPEELQEFAALSDFSGENIAFLSEMAKWKSAWPKRLDIENEQQVIGAFNQALRIYAGFISTQDAKFPLNISSHSLKHMESVFEKPARILFGEKIVNHTSPFDVDPFASSSNTILDIQANYTGVIPAGFDMAIFDSIQDHVKYLVLTNTWPKFVQAMSRRSEDTEYSAYSAESETSLSSWISDTRRKLKSFL</sequence>